<protein>
    <submittedName>
        <fullName evidence="1">Uncharacterized protein</fullName>
    </submittedName>
</protein>
<evidence type="ECO:0000313" key="1">
    <source>
        <dbReference type="EMBL" id="PNT36818.1"/>
    </source>
</evidence>
<dbReference type="InParanoid" id="A0A2K2AH22"/>
<organism evidence="1 2">
    <name type="scientific">Populus trichocarpa</name>
    <name type="common">Western balsam poplar</name>
    <name type="synonym">Populus balsamifera subsp. trichocarpa</name>
    <dbReference type="NCBI Taxonomy" id="3694"/>
    <lineage>
        <taxon>Eukaryota</taxon>
        <taxon>Viridiplantae</taxon>
        <taxon>Streptophyta</taxon>
        <taxon>Embryophyta</taxon>
        <taxon>Tracheophyta</taxon>
        <taxon>Spermatophyta</taxon>
        <taxon>Magnoliopsida</taxon>
        <taxon>eudicotyledons</taxon>
        <taxon>Gunneridae</taxon>
        <taxon>Pentapetalae</taxon>
        <taxon>rosids</taxon>
        <taxon>fabids</taxon>
        <taxon>Malpighiales</taxon>
        <taxon>Salicaceae</taxon>
        <taxon>Saliceae</taxon>
        <taxon>Populus</taxon>
    </lineage>
</organism>
<evidence type="ECO:0000313" key="2">
    <source>
        <dbReference type="Proteomes" id="UP000006729"/>
    </source>
</evidence>
<sequence length="93" mass="10521">MTFYLCNNFASLTHLSSFTTVNRNMSNSSGGGLIGSSKEVIVRDLRHIIAILLQEKQETETHGRALQQRHPLLLSRATTNLCLFFKSWVPFLL</sequence>
<dbReference type="Proteomes" id="UP000006729">
    <property type="component" value="Chromosome 5"/>
</dbReference>
<reference evidence="1 2" key="1">
    <citation type="journal article" date="2006" name="Science">
        <title>The genome of black cottonwood, Populus trichocarpa (Torr. &amp; Gray).</title>
        <authorList>
            <person name="Tuskan G.A."/>
            <person name="Difazio S."/>
            <person name="Jansson S."/>
            <person name="Bohlmann J."/>
            <person name="Grigoriev I."/>
            <person name="Hellsten U."/>
            <person name="Putnam N."/>
            <person name="Ralph S."/>
            <person name="Rombauts S."/>
            <person name="Salamov A."/>
            <person name="Schein J."/>
            <person name="Sterck L."/>
            <person name="Aerts A."/>
            <person name="Bhalerao R.R."/>
            <person name="Bhalerao R.P."/>
            <person name="Blaudez D."/>
            <person name="Boerjan W."/>
            <person name="Brun A."/>
            <person name="Brunner A."/>
            <person name="Busov V."/>
            <person name="Campbell M."/>
            <person name="Carlson J."/>
            <person name="Chalot M."/>
            <person name="Chapman J."/>
            <person name="Chen G.L."/>
            <person name="Cooper D."/>
            <person name="Coutinho P.M."/>
            <person name="Couturier J."/>
            <person name="Covert S."/>
            <person name="Cronk Q."/>
            <person name="Cunningham R."/>
            <person name="Davis J."/>
            <person name="Degroeve S."/>
            <person name="Dejardin A."/>
            <person name="Depamphilis C."/>
            <person name="Detter J."/>
            <person name="Dirks B."/>
            <person name="Dubchak I."/>
            <person name="Duplessis S."/>
            <person name="Ehlting J."/>
            <person name="Ellis B."/>
            <person name="Gendler K."/>
            <person name="Goodstein D."/>
            <person name="Gribskov M."/>
            <person name="Grimwood J."/>
            <person name="Groover A."/>
            <person name="Gunter L."/>
            <person name="Hamberger B."/>
            <person name="Heinze B."/>
            <person name="Helariutta Y."/>
            <person name="Henrissat B."/>
            <person name="Holligan D."/>
            <person name="Holt R."/>
            <person name="Huang W."/>
            <person name="Islam-Faridi N."/>
            <person name="Jones S."/>
            <person name="Jones-Rhoades M."/>
            <person name="Jorgensen R."/>
            <person name="Joshi C."/>
            <person name="Kangasjarvi J."/>
            <person name="Karlsson J."/>
            <person name="Kelleher C."/>
            <person name="Kirkpatrick R."/>
            <person name="Kirst M."/>
            <person name="Kohler A."/>
            <person name="Kalluri U."/>
            <person name="Larimer F."/>
            <person name="Leebens-Mack J."/>
            <person name="Leple J.C."/>
            <person name="Locascio P."/>
            <person name="Lou Y."/>
            <person name="Lucas S."/>
            <person name="Martin F."/>
            <person name="Montanini B."/>
            <person name="Napoli C."/>
            <person name="Nelson D.R."/>
            <person name="Nelson C."/>
            <person name="Nieminen K."/>
            <person name="Nilsson O."/>
            <person name="Pereda V."/>
            <person name="Peter G."/>
            <person name="Philippe R."/>
            <person name="Pilate G."/>
            <person name="Poliakov A."/>
            <person name="Razumovskaya J."/>
            <person name="Richardson P."/>
            <person name="Rinaldi C."/>
            <person name="Ritland K."/>
            <person name="Rouze P."/>
            <person name="Ryaboy D."/>
            <person name="Schmutz J."/>
            <person name="Schrader J."/>
            <person name="Segerman B."/>
            <person name="Shin H."/>
            <person name="Siddiqui A."/>
            <person name="Sterky F."/>
            <person name="Terry A."/>
            <person name="Tsai C.J."/>
            <person name="Uberbacher E."/>
            <person name="Unneberg P."/>
            <person name="Vahala J."/>
            <person name="Wall K."/>
            <person name="Wessler S."/>
            <person name="Yang G."/>
            <person name="Yin T."/>
            <person name="Douglas C."/>
            <person name="Marra M."/>
            <person name="Sandberg G."/>
            <person name="Van de Peer Y."/>
            <person name="Rokhsar D."/>
        </authorList>
    </citation>
    <scope>NUCLEOTIDE SEQUENCE [LARGE SCALE GENOMIC DNA]</scope>
    <source>
        <strain evidence="2">cv. Nisqually</strain>
    </source>
</reference>
<proteinExistence type="predicted"/>
<dbReference type="EMBL" id="CM009294">
    <property type="protein sequence ID" value="PNT36818.1"/>
    <property type="molecule type" value="Genomic_DNA"/>
</dbReference>
<keyword evidence="2" id="KW-1185">Reference proteome</keyword>
<dbReference type="AlphaFoldDB" id="A0A2K2AH22"/>
<accession>A0A2K2AH22</accession>
<name>A0A2K2AH22_POPTR</name>
<gene>
    <name evidence="1" type="ORF">POPTR_005G149900</name>
</gene>